<dbReference type="Proteomes" id="UP000429607">
    <property type="component" value="Unassembled WGS sequence"/>
</dbReference>
<sequence length="135" mass="14909">MLLFNRPVGGGTLGLSHGTPHWVHEVAQSICKARNSVTVDDLDLLSTTLRTLFNEYSFAPERLFNMDETGFQVRSKTKTVIALLDPLTSGNRILQSRFICLLLPVAGFGVPPLFILPGQSVPFMIMDNILVPELL</sequence>
<accession>A0A6A3MBJ9</accession>
<dbReference type="EMBL" id="QXFV01000742">
    <property type="protein sequence ID" value="KAE9028097.1"/>
    <property type="molecule type" value="Genomic_DNA"/>
</dbReference>
<comment type="caution">
    <text evidence="1">The sequence shown here is derived from an EMBL/GenBank/DDBJ whole genome shotgun (WGS) entry which is preliminary data.</text>
</comment>
<evidence type="ECO:0000313" key="1">
    <source>
        <dbReference type="EMBL" id="KAE9028097.1"/>
    </source>
</evidence>
<evidence type="ECO:0000313" key="2">
    <source>
        <dbReference type="Proteomes" id="UP000429607"/>
    </source>
</evidence>
<name>A0A6A3MBJ9_9STRA</name>
<evidence type="ECO:0008006" key="3">
    <source>
        <dbReference type="Google" id="ProtNLM"/>
    </source>
</evidence>
<reference evidence="1 2" key="1">
    <citation type="submission" date="2018-09" db="EMBL/GenBank/DDBJ databases">
        <title>Genomic investigation of the strawberry pathogen Phytophthora fragariae indicates pathogenicity is determined by transcriptional variation in three key races.</title>
        <authorList>
            <person name="Adams T.M."/>
            <person name="Armitage A.D."/>
            <person name="Sobczyk M.K."/>
            <person name="Bates H.J."/>
            <person name="Dunwell J.M."/>
            <person name="Nellist C.F."/>
            <person name="Harrison R.J."/>
        </authorList>
    </citation>
    <scope>NUCLEOTIDE SEQUENCE [LARGE SCALE GENOMIC DNA]</scope>
    <source>
        <strain evidence="1 2">SCRP249</strain>
    </source>
</reference>
<proteinExistence type="predicted"/>
<organism evidence="1 2">
    <name type="scientific">Phytophthora rubi</name>
    <dbReference type="NCBI Taxonomy" id="129364"/>
    <lineage>
        <taxon>Eukaryota</taxon>
        <taxon>Sar</taxon>
        <taxon>Stramenopiles</taxon>
        <taxon>Oomycota</taxon>
        <taxon>Peronosporomycetes</taxon>
        <taxon>Peronosporales</taxon>
        <taxon>Peronosporaceae</taxon>
        <taxon>Phytophthora</taxon>
    </lineage>
</organism>
<protein>
    <recommendedName>
        <fullName evidence="3">DDE-1 domain-containing protein</fullName>
    </recommendedName>
</protein>
<gene>
    <name evidence="1" type="ORF">PR001_g11807</name>
</gene>
<dbReference type="AlphaFoldDB" id="A0A6A3MBJ9"/>